<gene>
    <name evidence="2" type="ORF">KUF71_010881</name>
</gene>
<keyword evidence="2" id="KW-0251">Elongation factor</keyword>
<keyword evidence="3" id="KW-1185">Reference proteome</keyword>
<reference evidence="2" key="1">
    <citation type="submission" date="2021-07" db="EMBL/GenBank/DDBJ databases">
        <authorList>
            <person name="Catto M.A."/>
            <person name="Jacobson A."/>
            <person name="Kennedy G."/>
            <person name="Labadie P."/>
            <person name="Hunt B.G."/>
            <person name="Srinivasan R."/>
        </authorList>
    </citation>
    <scope>NUCLEOTIDE SEQUENCE</scope>
    <source>
        <strain evidence="2">PL_HMW_Pooled</strain>
        <tissue evidence="2">Head</tissue>
    </source>
</reference>
<dbReference type="EMBL" id="JAHWGI010001046">
    <property type="protein sequence ID" value="KAK3921696.1"/>
    <property type="molecule type" value="Genomic_DNA"/>
</dbReference>
<dbReference type="AlphaFoldDB" id="A0AAE1LIP4"/>
<comment type="caution">
    <text evidence="2">The sequence shown here is derived from an EMBL/GenBank/DDBJ whole genome shotgun (WGS) entry which is preliminary data.</text>
</comment>
<evidence type="ECO:0000313" key="3">
    <source>
        <dbReference type="Proteomes" id="UP001219518"/>
    </source>
</evidence>
<keyword evidence="2" id="KW-0648">Protein biosynthesis</keyword>
<evidence type="ECO:0000313" key="2">
    <source>
        <dbReference type="EMBL" id="KAK3921696.1"/>
    </source>
</evidence>
<dbReference type="Proteomes" id="UP001219518">
    <property type="component" value="Unassembled WGS sequence"/>
</dbReference>
<protein>
    <submittedName>
        <fullName evidence="2">Transcription elongation factor SPT5</fullName>
    </submittedName>
</protein>
<evidence type="ECO:0000256" key="1">
    <source>
        <dbReference type="SAM" id="MobiDB-lite"/>
    </source>
</evidence>
<name>A0AAE1LIP4_9NEOP</name>
<proteinExistence type="predicted"/>
<dbReference type="GO" id="GO:0003746">
    <property type="term" value="F:translation elongation factor activity"/>
    <property type="evidence" value="ECO:0007669"/>
    <property type="project" value="UniProtKB-KW"/>
</dbReference>
<sequence length="300" mass="30879">MNNLTEVFKLKHMDFITSTPATEAHRPHPGSILSSLTGKIMMIISLVLLSAAAVLAEPEAPVRRYAVANPSAPALAYLSAPLVVGSQRAAPAAALLALNAPAYPATQQYIARNYNGITTLALEQQQQQAYPLAAPLVAAPATPAAPTKYVVASAPAAPARFVVAEPEPTPCALLLHQLQLRVRRPRRPAAPAARIVEVSPASRVVAVAPQPAVAAAPAPAPAAVFAVAPEAVSSSSQYFSRNYNGVPQVTYFVVGPAPVTAPVAVAPQQGAVPARRPAPGTSPVPAGEPVNQGDVEVLDA</sequence>
<feature type="region of interest" description="Disordered" evidence="1">
    <location>
        <begin position="269"/>
        <end position="300"/>
    </location>
</feature>
<accession>A0AAE1LIP4</accession>
<organism evidence="2 3">
    <name type="scientific">Frankliniella fusca</name>
    <dbReference type="NCBI Taxonomy" id="407009"/>
    <lineage>
        <taxon>Eukaryota</taxon>
        <taxon>Metazoa</taxon>
        <taxon>Ecdysozoa</taxon>
        <taxon>Arthropoda</taxon>
        <taxon>Hexapoda</taxon>
        <taxon>Insecta</taxon>
        <taxon>Pterygota</taxon>
        <taxon>Neoptera</taxon>
        <taxon>Paraneoptera</taxon>
        <taxon>Thysanoptera</taxon>
        <taxon>Terebrantia</taxon>
        <taxon>Thripoidea</taxon>
        <taxon>Thripidae</taxon>
        <taxon>Frankliniella</taxon>
    </lineage>
</organism>
<reference evidence="2" key="2">
    <citation type="journal article" date="2023" name="BMC Genomics">
        <title>Pest status, molecular evolution, and epigenetic factors derived from the genome assembly of Frankliniella fusca, a thysanopteran phytovirus vector.</title>
        <authorList>
            <person name="Catto M.A."/>
            <person name="Labadie P.E."/>
            <person name="Jacobson A.L."/>
            <person name="Kennedy G.G."/>
            <person name="Srinivasan R."/>
            <person name="Hunt B.G."/>
        </authorList>
    </citation>
    <scope>NUCLEOTIDE SEQUENCE</scope>
    <source>
        <strain evidence="2">PL_HMW_Pooled</strain>
    </source>
</reference>